<comment type="caution">
    <text evidence="8">The sequence shown here is derived from an EMBL/GenBank/DDBJ whole genome shotgun (WGS) entry which is preliminary data.</text>
</comment>
<organism evidence="8 9">
    <name type="scientific">Roseivirga thermotolerans</name>
    <dbReference type="NCBI Taxonomy" id="1758176"/>
    <lineage>
        <taxon>Bacteria</taxon>
        <taxon>Pseudomonadati</taxon>
        <taxon>Bacteroidota</taxon>
        <taxon>Cytophagia</taxon>
        <taxon>Cytophagales</taxon>
        <taxon>Roseivirgaceae</taxon>
        <taxon>Roseivirga</taxon>
    </lineage>
</organism>
<feature type="transmembrane region" description="Helical" evidence="6">
    <location>
        <begin position="411"/>
        <end position="428"/>
    </location>
</feature>
<feature type="transmembrane region" description="Helical" evidence="6">
    <location>
        <begin position="228"/>
        <end position="247"/>
    </location>
</feature>
<dbReference type="PRINTS" id="PR00702">
    <property type="entry name" value="ACRIFLAVINRP"/>
</dbReference>
<gene>
    <name evidence="8" type="ORF">GCM10011340_24990</name>
</gene>
<feature type="transmembrane region" description="Helical" evidence="6">
    <location>
        <begin position="667"/>
        <end position="689"/>
    </location>
</feature>
<evidence type="ECO:0000256" key="2">
    <source>
        <dbReference type="ARBA" id="ARBA00022475"/>
    </source>
</evidence>
<feature type="transmembrane region" description="Helical" evidence="6">
    <location>
        <begin position="328"/>
        <end position="348"/>
    </location>
</feature>
<dbReference type="PANTHER" id="PTHR33406:SF12">
    <property type="entry name" value="BLR2997 PROTEIN"/>
    <property type="match status" value="1"/>
</dbReference>
<feature type="transmembrane region" description="Helical" evidence="6">
    <location>
        <begin position="735"/>
        <end position="761"/>
    </location>
</feature>
<evidence type="ECO:0000256" key="6">
    <source>
        <dbReference type="SAM" id="Phobius"/>
    </source>
</evidence>
<evidence type="ECO:0000256" key="3">
    <source>
        <dbReference type="ARBA" id="ARBA00022692"/>
    </source>
</evidence>
<feature type="domain" description="SSD" evidence="7">
    <location>
        <begin position="257"/>
        <end position="379"/>
    </location>
</feature>
<comment type="subcellular location">
    <subcellularLocation>
        <location evidence="1">Cell membrane</location>
        <topology evidence="1">Multi-pass membrane protein</topology>
    </subcellularLocation>
</comment>
<dbReference type="InterPro" id="IPR004869">
    <property type="entry name" value="MMPL_dom"/>
</dbReference>
<evidence type="ECO:0000259" key="7">
    <source>
        <dbReference type="PROSITE" id="PS50156"/>
    </source>
</evidence>
<sequence>MNKLTENVGKPKSDHKENGWEVFLTTCFYLNTSKARWHLFILLAITLFFGTKLNDLRFNYSFNSFFPEGDDDLAYYNEFIDEFGQFNDFLFVVLKNKEGLTQPFLDSVELHKQTLDQWPEVKRIESALDLKGIQITPFGINTYPLLPKINRFTPSVLDSLGMLGNYFGREDGSVLLWLEHETFEAKPDADAFYLQLSDHFSSAGLEDFVISGKIQMQYDFTLKLEKELSRLLGLGLLVIVLILFLLFRSWKGLILPLVVLLITLIWTMGLMAWLNKPIDVMVVMIPPILLVVALSDVIHFVHKYDELKLQALPKQEAIRLAVKTIGKATFLTSATTATGFLGLLFLPITPIKEFGLLTAAGVLLAFVVTFLSLPALLYFYPSTVQNTSAFGFSWERTLYNLHRQILQRPRFIVAGTLLLCLASVWGISKLELSTSLIVGLQRNEPELEKVAYFDKNYDGYKPFELGIKLSDNADLFSPEVVEKMGRIENYLQQKYGVAHVQSPLSLIREINAGLYGGARKYATLPQTDDLDKVRRYYYSPRLRTLRNNVQSINGKMIRMVGRTKDLGSAHYHPLNDSLNVFLASQINGNGLEAKLTGASYLIDKTDSYVVRSLIKGLGFALLCIGIFVLLAFRSWLLAFIALIPNVLPICLLFGSMGLLAIDLNISTAIIFTVALGIAVDDSIHFIARFQQERQGSEQSQAVKNTFVKTGKSIVVTSIVIALGFAVFLASGFSAAFYLGFFIVLAALLAVLFDLTILPIILRRIGRKKL</sequence>
<dbReference type="SUPFAM" id="SSF82866">
    <property type="entry name" value="Multidrug efflux transporter AcrB transmembrane domain"/>
    <property type="match status" value="2"/>
</dbReference>
<evidence type="ECO:0000256" key="1">
    <source>
        <dbReference type="ARBA" id="ARBA00004651"/>
    </source>
</evidence>
<dbReference type="InterPro" id="IPR050545">
    <property type="entry name" value="Mycobact_MmpL"/>
</dbReference>
<dbReference type="Proteomes" id="UP000658258">
    <property type="component" value="Unassembled WGS sequence"/>
</dbReference>
<dbReference type="PROSITE" id="PS50156">
    <property type="entry name" value="SSD"/>
    <property type="match status" value="2"/>
</dbReference>
<feature type="domain" description="SSD" evidence="7">
    <location>
        <begin position="635"/>
        <end position="763"/>
    </location>
</feature>
<protein>
    <submittedName>
        <fullName evidence="8">Transporter</fullName>
    </submittedName>
</protein>
<proteinExistence type="predicted"/>
<keyword evidence="3 6" id="KW-0812">Transmembrane</keyword>
<evidence type="ECO:0000313" key="9">
    <source>
        <dbReference type="Proteomes" id="UP000658258"/>
    </source>
</evidence>
<dbReference type="EMBL" id="BNAG01000003">
    <property type="protein sequence ID" value="GHE68248.1"/>
    <property type="molecule type" value="Genomic_DNA"/>
</dbReference>
<dbReference type="Gene3D" id="1.20.1640.10">
    <property type="entry name" value="Multidrug efflux transporter AcrB transmembrane domain"/>
    <property type="match status" value="2"/>
</dbReference>
<feature type="transmembrane region" description="Helical" evidence="6">
    <location>
        <begin position="710"/>
        <end position="729"/>
    </location>
</feature>
<dbReference type="InterPro" id="IPR001036">
    <property type="entry name" value="Acrflvin-R"/>
</dbReference>
<feature type="transmembrane region" description="Helical" evidence="6">
    <location>
        <begin position="254"/>
        <end position="274"/>
    </location>
</feature>
<evidence type="ECO:0000313" key="8">
    <source>
        <dbReference type="EMBL" id="GHE68248.1"/>
    </source>
</evidence>
<dbReference type="PANTHER" id="PTHR33406">
    <property type="entry name" value="MEMBRANE PROTEIN MJ1562-RELATED"/>
    <property type="match status" value="1"/>
</dbReference>
<feature type="transmembrane region" description="Helical" evidence="6">
    <location>
        <begin position="354"/>
        <end position="380"/>
    </location>
</feature>
<dbReference type="InterPro" id="IPR000731">
    <property type="entry name" value="SSD"/>
</dbReference>
<feature type="transmembrane region" description="Helical" evidence="6">
    <location>
        <begin position="639"/>
        <end position="661"/>
    </location>
</feature>
<dbReference type="RefSeq" id="WP_189630593.1">
    <property type="nucleotide sequence ID" value="NZ_BNAG01000003.1"/>
</dbReference>
<keyword evidence="4 6" id="KW-1133">Transmembrane helix</keyword>
<keyword evidence="5 6" id="KW-0472">Membrane</keyword>
<accession>A0ABQ3IA61</accession>
<keyword evidence="9" id="KW-1185">Reference proteome</keyword>
<feature type="transmembrane region" description="Helical" evidence="6">
    <location>
        <begin position="613"/>
        <end position="632"/>
    </location>
</feature>
<reference evidence="9" key="1">
    <citation type="journal article" date="2019" name="Int. J. Syst. Evol. Microbiol.">
        <title>The Global Catalogue of Microorganisms (GCM) 10K type strain sequencing project: providing services to taxonomists for standard genome sequencing and annotation.</title>
        <authorList>
            <consortium name="The Broad Institute Genomics Platform"/>
            <consortium name="The Broad Institute Genome Sequencing Center for Infectious Disease"/>
            <person name="Wu L."/>
            <person name="Ma J."/>
        </authorList>
    </citation>
    <scope>NUCLEOTIDE SEQUENCE [LARGE SCALE GENOMIC DNA]</scope>
    <source>
        <strain evidence="9">CGMCC 1.15111</strain>
    </source>
</reference>
<evidence type="ECO:0000256" key="4">
    <source>
        <dbReference type="ARBA" id="ARBA00022989"/>
    </source>
</evidence>
<evidence type="ECO:0000256" key="5">
    <source>
        <dbReference type="ARBA" id="ARBA00023136"/>
    </source>
</evidence>
<dbReference type="Pfam" id="PF03176">
    <property type="entry name" value="MMPL"/>
    <property type="match status" value="2"/>
</dbReference>
<name>A0ABQ3IA61_9BACT</name>
<keyword evidence="2" id="KW-1003">Cell membrane</keyword>
<feature type="transmembrane region" description="Helical" evidence="6">
    <location>
        <begin position="280"/>
        <end position="301"/>
    </location>
</feature>